<dbReference type="GO" id="GO:0004497">
    <property type="term" value="F:monooxygenase activity"/>
    <property type="evidence" value="ECO:0007669"/>
    <property type="project" value="UniProtKB-KW"/>
</dbReference>
<dbReference type="EMBL" id="LVYI01000004">
    <property type="protein sequence ID" value="OAP60324.1"/>
    <property type="molecule type" value="Genomic_DNA"/>
</dbReference>
<comment type="similarity">
    <text evidence="6">Belongs to the cytochrome P450 family.</text>
</comment>
<dbReference type="PRINTS" id="PR00463">
    <property type="entry name" value="EP450I"/>
</dbReference>
<dbReference type="InterPro" id="IPR017972">
    <property type="entry name" value="Cyt_P450_CS"/>
</dbReference>
<keyword evidence="6" id="KW-0503">Monooxygenase</keyword>
<evidence type="ECO:0000256" key="3">
    <source>
        <dbReference type="ARBA" id="ARBA00023002"/>
    </source>
</evidence>
<dbReference type="PROSITE" id="PS00086">
    <property type="entry name" value="CYTOCHROME_P450"/>
    <property type="match status" value="1"/>
</dbReference>
<dbReference type="STRING" id="1367422.A0A178ZKK2"/>
<evidence type="ECO:0000256" key="1">
    <source>
        <dbReference type="ARBA" id="ARBA00001971"/>
    </source>
</evidence>
<evidence type="ECO:0000256" key="6">
    <source>
        <dbReference type="RuleBase" id="RU000461"/>
    </source>
</evidence>
<evidence type="ECO:0000256" key="4">
    <source>
        <dbReference type="ARBA" id="ARBA00023004"/>
    </source>
</evidence>
<dbReference type="GeneID" id="30009494"/>
<dbReference type="GO" id="GO:0020037">
    <property type="term" value="F:heme binding"/>
    <property type="evidence" value="ECO:0007669"/>
    <property type="project" value="InterPro"/>
</dbReference>
<keyword evidence="3 6" id="KW-0560">Oxidoreductase</keyword>
<keyword evidence="4 5" id="KW-0408">Iron</keyword>
<evidence type="ECO:0000313" key="8">
    <source>
        <dbReference type="Proteomes" id="UP000078343"/>
    </source>
</evidence>
<keyword evidence="5 6" id="KW-0349">Heme</keyword>
<accession>A0A178ZKK2</accession>
<dbReference type="SUPFAM" id="SSF48264">
    <property type="entry name" value="Cytochrome P450"/>
    <property type="match status" value="1"/>
</dbReference>
<keyword evidence="2 5" id="KW-0479">Metal-binding</keyword>
<dbReference type="PRINTS" id="PR00385">
    <property type="entry name" value="P450"/>
</dbReference>
<dbReference type="InterPro" id="IPR036396">
    <property type="entry name" value="Cyt_P450_sf"/>
</dbReference>
<dbReference type="GO" id="GO:0016705">
    <property type="term" value="F:oxidoreductase activity, acting on paired donors, with incorporation or reduction of molecular oxygen"/>
    <property type="evidence" value="ECO:0007669"/>
    <property type="project" value="InterPro"/>
</dbReference>
<dbReference type="PANTHER" id="PTHR24305:SF108">
    <property type="entry name" value="P450, PUTATIVE (EUROFUNG)-RELATED"/>
    <property type="match status" value="1"/>
</dbReference>
<feature type="binding site" description="axial binding residue" evidence="5">
    <location>
        <position position="469"/>
    </location>
    <ligand>
        <name>heme</name>
        <dbReference type="ChEBI" id="CHEBI:30413"/>
    </ligand>
    <ligandPart>
        <name>Fe</name>
        <dbReference type="ChEBI" id="CHEBI:18248"/>
    </ligandPart>
</feature>
<organism evidence="7 8">
    <name type="scientific">Fonsecaea erecta</name>
    <dbReference type="NCBI Taxonomy" id="1367422"/>
    <lineage>
        <taxon>Eukaryota</taxon>
        <taxon>Fungi</taxon>
        <taxon>Dikarya</taxon>
        <taxon>Ascomycota</taxon>
        <taxon>Pezizomycotina</taxon>
        <taxon>Eurotiomycetes</taxon>
        <taxon>Chaetothyriomycetidae</taxon>
        <taxon>Chaetothyriales</taxon>
        <taxon>Herpotrichiellaceae</taxon>
        <taxon>Fonsecaea</taxon>
    </lineage>
</organism>
<evidence type="ECO:0000256" key="2">
    <source>
        <dbReference type="ARBA" id="ARBA00022723"/>
    </source>
</evidence>
<protein>
    <recommendedName>
        <fullName evidence="9">Cytochrome P450</fullName>
    </recommendedName>
</protein>
<evidence type="ECO:0000256" key="5">
    <source>
        <dbReference type="PIRSR" id="PIRSR602401-1"/>
    </source>
</evidence>
<comment type="caution">
    <text evidence="7">The sequence shown here is derived from an EMBL/GenBank/DDBJ whole genome shotgun (WGS) entry which is preliminary data.</text>
</comment>
<comment type="cofactor">
    <cofactor evidence="1 5">
        <name>heme</name>
        <dbReference type="ChEBI" id="CHEBI:30413"/>
    </cofactor>
</comment>
<evidence type="ECO:0008006" key="9">
    <source>
        <dbReference type="Google" id="ProtNLM"/>
    </source>
</evidence>
<name>A0A178ZKK2_9EURO</name>
<dbReference type="RefSeq" id="XP_018693691.1">
    <property type="nucleotide sequence ID" value="XM_018836838.1"/>
</dbReference>
<dbReference type="InterPro" id="IPR050121">
    <property type="entry name" value="Cytochrome_P450_monoxygenase"/>
</dbReference>
<keyword evidence="8" id="KW-1185">Reference proteome</keyword>
<dbReference type="OrthoDB" id="1470350at2759"/>
<dbReference type="InterPro" id="IPR001128">
    <property type="entry name" value="Cyt_P450"/>
</dbReference>
<dbReference type="Proteomes" id="UP000078343">
    <property type="component" value="Unassembled WGS sequence"/>
</dbReference>
<evidence type="ECO:0000313" key="7">
    <source>
        <dbReference type="EMBL" id="OAP60324.1"/>
    </source>
</evidence>
<dbReference type="InterPro" id="IPR002401">
    <property type="entry name" value="Cyt_P450_E_grp-I"/>
</dbReference>
<proteinExistence type="inferred from homology"/>
<dbReference type="AlphaFoldDB" id="A0A178ZKK2"/>
<dbReference type="PANTHER" id="PTHR24305">
    <property type="entry name" value="CYTOCHROME P450"/>
    <property type="match status" value="1"/>
</dbReference>
<dbReference type="Gene3D" id="1.10.630.10">
    <property type="entry name" value="Cytochrome P450"/>
    <property type="match status" value="1"/>
</dbReference>
<sequence length="525" mass="58791">MESPSVTKALLDVFLGHFRSVLLVAVLVNEYNPSLDNFNISYIAYSLLRDPLRHVPGPLLARHLPGWLAYHAFRDQTESAILAAHRRYGDVVRVGPRTVLAGSADAVRRVLGYGDNHLDKSPDYEALVVHTPSIFSEIDRTAHARKRRIAAHAYSMQSLTKMEDVVAANLAVFLRQMDACAARAQPMDAAMWFKFYAFDVIGDLAFGRSFGMLQRGVIDDFVKCISAGVEFTFVRFLLPSFLRPLCHLLVDYLPFSLFRELKSGFAYVKKAALFSWKETTTLVQDRWIKRDSGVQRGDILGALMEARDPATNERLEFAELATNASTNIIAGSDTVTISLTAIVYHLLKNPDRTATLTAEVRGDSSSGDTPLFKDIQRLPYLDACIKEGMRLTSPFAGPLPRLSPPGGLDIGDTHIPHGTVVNVMQCQVHKDGRIFHDPESFMPERWLDGDRGKELDKYFLGFSTGPRSCIGKNIALLEMKLLLYCFFRRYDLSLVDPGVELRCRRYLVTKPLSAVLVRVERADDT</sequence>
<gene>
    <name evidence="7" type="ORF">AYL99_05326</name>
</gene>
<dbReference type="GO" id="GO:0005506">
    <property type="term" value="F:iron ion binding"/>
    <property type="evidence" value="ECO:0007669"/>
    <property type="project" value="InterPro"/>
</dbReference>
<dbReference type="Pfam" id="PF00067">
    <property type="entry name" value="p450"/>
    <property type="match status" value="1"/>
</dbReference>
<reference evidence="7 8" key="1">
    <citation type="submission" date="2016-04" db="EMBL/GenBank/DDBJ databases">
        <title>Draft genome of Fonsecaea erecta CBS 125763.</title>
        <authorList>
            <person name="Weiss V.A."/>
            <person name="Vicente V.A."/>
            <person name="Raittz R.T."/>
            <person name="Moreno L.F."/>
            <person name="De Souza E.M."/>
            <person name="Pedrosa F.O."/>
            <person name="Steffens M.B."/>
            <person name="Faoro H."/>
            <person name="Tadra-Sfeir M.Z."/>
            <person name="Najafzadeh M.J."/>
            <person name="Felipe M.S."/>
            <person name="Teixeira M."/>
            <person name="Sun J."/>
            <person name="Xi L."/>
            <person name="Gomes R."/>
            <person name="De Azevedo C.M."/>
            <person name="Salgado C.G."/>
            <person name="Da Silva M.B."/>
            <person name="Nascimento M.F."/>
            <person name="Queiroz-Telles F."/>
            <person name="Attili D.S."/>
            <person name="Gorbushina A."/>
        </authorList>
    </citation>
    <scope>NUCLEOTIDE SEQUENCE [LARGE SCALE GENOMIC DNA]</scope>
    <source>
        <strain evidence="7 8">CBS 125763</strain>
    </source>
</reference>